<organism evidence="2 3">
    <name type="scientific">Dermatophagoides pteronyssinus</name>
    <name type="common">European house dust mite</name>
    <dbReference type="NCBI Taxonomy" id="6956"/>
    <lineage>
        <taxon>Eukaryota</taxon>
        <taxon>Metazoa</taxon>
        <taxon>Ecdysozoa</taxon>
        <taxon>Arthropoda</taxon>
        <taxon>Chelicerata</taxon>
        <taxon>Arachnida</taxon>
        <taxon>Acari</taxon>
        <taxon>Acariformes</taxon>
        <taxon>Sarcoptiformes</taxon>
        <taxon>Astigmata</taxon>
        <taxon>Psoroptidia</taxon>
        <taxon>Analgoidea</taxon>
        <taxon>Pyroglyphidae</taxon>
        <taxon>Dermatophagoidinae</taxon>
        <taxon>Dermatophagoides</taxon>
    </lineage>
</organism>
<dbReference type="InterPro" id="IPR040233">
    <property type="entry name" value="CCD97-like_C"/>
</dbReference>
<evidence type="ECO:0000259" key="1">
    <source>
        <dbReference type="Pfam" id="PF09747"/>
    </source>
</evidence>
<dbReference type="Proteomes" id="UP000515146">
    <property type="component" value="Unplaced"/>
</dbReference>
<evidence type="ECO:0000313" key="2">
    <source>
        <dbReference type="Proteomes" id="UP000515146"/>
    </source>
</evidence>
<dbReference type="GeneID" id="113791636"/>
<reference evidence="3" key="1">
    <citation type="submission" date="2025-08" db="UniProtKB">
        <authorList>
            <consortium name="RefSeq"/>
        </authorList>
    </citation>
    <scope>IDENTIFICATION</scope>
    <source>
        <strain evidence="3">Airmid</strain>
    </source>
</reference>
<dbReference type="Pfam" id="PF09747">
    <property type="entry name" value="CCD97-like_C"/>
    <property type="match status" value="1"/>
</dbReference>
<sequence length="263" mass="31831">MTIMNEDNKSSNNFEEIKNKIIETISNEKNAFFIHQQRDDPDLSLNEKRIIVENLLESNRFLFLQRYGQYLDMKALTYFQSNDTCEEIQIQLGILKTKIQSKNKMLRNRRYQALQDLLKGTYFSHSEMQSRNPYLFEQMIGRYMNEQERKELQNSNYQQNYDRIGFSSYLFETIRQAYLGNQIVHTKEQSQFFDDDSSNDDNSEEIDDEKKDSLRKEFLKIMIENFLNGKDGEYFDYEKVDNNDDYDLSREFEHDQQDRYFEE</sequence>
<dbReference type="PANTHER" id="PTHR31840:SF1">
    <property type="entry name" value="COILED-COIL DOMAIN-CONTAINING PROTEIN 97"/>
    <property type="match status" value="1"/>
</dbReference>
<protein>
    <submittedName>
        <fullName evidence="3">Coiled-coil domain-containing protein 97-like</fullName>
    </submittedName>
</protein>
<dbReference type="AlphaFoldDB" id="A0A6P6XWG8"/>
<dbReference type="OrthoDB" id="333176at2759"/>
<dbReference type="KEGG" id="dpte:113791636"/>
<dbReference type="InParanoid" id="A0A6P6XWG8"/>
<proteinExistence type="predicted"/>
<dbReference type="RefSeq" id="XP_027197231.1">
    <property type="nucleotide sequence ID" value="XM_027341430.1"/>
</dbReference>
<dbReference type="FunCoup" id="A0A6P6XWG8">
    <property type="interactions" value="951"/>
</dbReference>
<dbReference type="OMA" id="CDELHEF"/>
<name>A0A6P6XWG8_DERPT</name>
<dbReference type="PANTHER" id="PTHR31840">
    <property type="entry name" value="COILED-COIL DOMAIN-CONTAINING PROTEIN 97"/>
    <property type="match status" value="1"/>
</dbReference>
<accession>A0A6P6XWG8</accession>
<keyword evidence="2" id="KW-1185">Reference proteome</keyword>
<dbReference type="InterPro" id="IPR018613">
    <property type="entry name" value="Ccdc97-like"/>
</dbReference>
<evidence type="ECO:0000313" key="3">
    <source>
        <dbReference type="RefSeq" id="XP_027197231.1"/>
    </source>
</evidence>
<feature type="domain" description="CCD97-like C-terminal" evidence="1">
    <location>
        <begin position="108"/>
        <end position="204"/>
    </location>
</feature>
<gene>
    <name evidence="3" type="primary">LOC113791636</name>
</gene>